<gene>
    <name evidence="3" type="ORF">DLJ60_15525</name>
</gene>
<protein>
    <submittedName>
        <fullName evidence="3">DUF4173 domain-containing protein</fullName>
    </submittedName>
</protein>
<feature type="transmembrane region" description="Helical" evidence="2">
    <location>
        <begin position="504"/>
        <end position="526"/>
    </location>
</feature>
<comment type="caution">
    <text evidence="3">The sequence shown here is derived from an EMBL/GenBank/DDBJ whole genome shotgun (WGS) entry which is preliminary data.</text>
</comment>
<feature type="transmembrane region" description="Helical" evidence="2">
    <location>
        <begin position="349"/>
        <end position="367"/>
    </location>
</feature>
<proteinExistence type="predicted"/>
<feature type="compositionally biased region" description="Basic and acidic residues" evidence="1">
    <location>
        <begin position="793"/>
        <end position="810"/>
    </location>
</feature>
<feature type="transmembrane region" description="Helical" evidence="2">
    <location>
        <begin position="687"/>
        <end position="706"/>
    </location>
</feature>
<evidence type="ECO:0000256" key="1">
    <source>
        <dbReference type="SAM" id="MobiDB-lite"/>
    </source>
</evidence>
<feature type="region of interest" description="Disordered" evidence="1">
    <location>
        <begin position="1"/>
        <end position="49"/>
    </location>
</feature>
<dbReference type="RefSeq" id="WP_069087489.1">
    <property type="nucleotide sequence ID" value="NZ_QGTA01000195.1"/>
</dbReference>
<keyword evidence="4" id="KW-1185">Reference proteome</keyword>
<dbReference type="Pfam" id="PF13687">
    <property type="entry name" value="DUF4153"/>
    <property type="match status" value="1"/>
</dbReference>
<feature type="region of interest" description="Disordered" evidence="1">
    <location>
        <begin position="784"/>
        <end position="810"/>
    </location>
</feature>
<evidence type="ECO:0000313" key="3">
    <source>
        <dbReference type="EMBL" id="RQW92139.1"/>
    </source>
</evidence>
<feature type="transmembrane region" description="Helical" evidence="2">
    <location>
        <begin position="401"/>
        <end position="421"/>
    </location>
</feature>
<keyword evidence="2" id="KW-0812">Transmembrane</keyword>
<feature type="transmembrane region" description="Helical" evidence="2">
    <location>
        <begin position="622"/>
        <end position="640"/>
    </location>
</feature>
<feature type="transmembrane region" description="Helical" evidence="2">
    <location>
        <begin position="463"/>
        <end position="484"/>
    </location>
</feature>
<feature type="compositionally biased region" description="Low complexity" evidence="1">
    <location>
        <begin position="148"/>
        <end position="208"/>
    </location>
</feature>
<reference evidence="3 4" key="1">
    <citation type="submission" date="2018-05" db="EMBL/GenBank/DDBJ databases">
        <title>Micromonospora from Atacama Desert.</title>
        <authorList>
            <person name="Carro L."/>
            <person name="Goodfellow M."/>
            <person name="Klenk H.-P."/>
        </authorList>
    </citation>
    <scope>NUCLEOTIDE SEQUENCE [LARGE SCALE GENOMIC DNA]</scope>
    <source>
        <strain evidence="3 4">LB41</strain>
    </source>
</reference>
<dbReference type="Proteomes" id="UP000274694">
    <property type="component" value="Unassembled WGS sequence"/>
</dbReference>
<feature type="region of interest" description="Disordered" evidence="1">
    <location>
        <begin position="80"/>
        <end position="302"/>
    </location>
</feature>
<feature type="transmembrane region" description="Helical" evidence="2">
    <location>
        <begin position="591"/>
        <end position="610"/>
    </location>
</feature>
<sequence length="810" mass="82894">MPEPEPSPEPSRAAPANGPPAGDVPPSQPYLLVMPSMEGAPPPVPWPGAEGQPGWAIPVTVPPGTQGYALFVPLVPAAGQPSAVPAQATAPAVERSPVEDAALSPTTGDVAKTPPTSAGAGVSPAGDGSTGAADHGEPATAPADRPAEPVAATPDTAPAARPAATRADGTPSAAEDAASAGPSSSGAGTTAPATGSPATPGSSPSDAPNPQAGSGTLASSGAPGAHPQAGSGAPGTPHASGRPGTPSTPPIPGASPALIPGASPAPVTPHAPGMPQPPGRPVGAPPYPGVGWTGHPQAPVWTPRPPTPRTSFLGARWPGPKAATGRAVPLAVLAGAVGGAVFVPLGRVGVGWFLGWLTLTVAVVLAIRSKTADLPRADRLIRAGWAAAALALMAVPAFRNAWWLVTFCVLGALGCATLAIVGGRLVRSILFGLVATPFAALRGLPWVRRHVAASASAATVSKVTVSVVATVVVLVVFGSLLASADAAFSEALGSLVPETDMGSVFSWVFLAVVGGLIAVAAVYTLAAPPDLSTVDRSGERRIGLLEWAPAIGALVLLFAGFVVVQFTVLFGGQQHVQRVAGLSYAEYARSGFWQLLFVTLLTVAVLGGVGRWARRERPVERVLLRVLLGLISALSVVIVASALSRMWTYQKVYSFTGERIFVMAFEMLLGTVFLMIILAGVRFKGRWIPGATVALAVTMLLGLAVLNPEDYVARRNTLRYEQTGKIDAWYLRALSADATPSLAKLPDPVRRCTLSWIADDLAEPDPWYAWNLGRQRARKALEEVGPQAVGGPKDCRRADQFDLPKTRGPR</sequence>
<name>A0ABX9Y3C5_MICCH</name>
<feature type="compositionally biased region" description="Pro residues" evidence="1">
    <location>
        <begin position="266"/>
        <end position="288"/>
    </location>
</feature>
<keyword evidence="2" id="KW-0472">Membrane</keyword>
<organism evidence="3 4">
    <name type="scientific">Micromonospora chalcea</name>
    <dbReference type="NCBI Taxonomy" id="1874"/>
    <lineage>
        <taxon>Bacteria</taxon>
        <taxon>Bacillati</taxon>
        <taxon>Actinomycetota</taxon>
        <taxon>Actinomycetes</taxon>
        <taxon>Micromonosporales</taxon>
        <taxon>Micromonosporaceae</taxon>
        <taxon>Micromonospora</taxon>
    </lineage>
</organism>
<feature type="transmembrane region" description="Helical" evidence="2">
    <location>
        <begin position="660"/>
        <end position="680"/>
    </location>
</feature>
<evidence type="ECO:0000313" key="4">
    <source>
        <dbReference type="Proteomes" id="UP000274694"/>
    </source>
</evidence>
<dbReference type="EMBL" id="QGTA01000195">
    <property type="protein sequence ID" value="RQW92139.1"/>
    <property type="molecule type" value="Genomic_DNA"/>
</dbReference>
<accession>A0ABX9Y3C5</accession>
<evidence type="ECO:0000256" key="2">
    <source>
        <dbReference type="SAM" id="Phobius"/>
    </source>
</evidence>
<dbReference type="InterPro" id="IPR025291">
    <property type="entry name" value="DUF4153"/>
</dbReference>
<feature type="transmembrane region" description="Helical" evidence="2">
    <location>
        <begin position="547"/>
        <end position="571"/>
    </location>
</feature>
<feature type="transmembrane region" description="Helical" evidence="2">
    <location>
        <begin position="379"/>
        <end position="395"/>
    </location>
</feature>
<keyword evidence="2" id="KW-1133">Transmembrane helix</keyword>